<evidence type="ECO:0000256" key="2">
    <source>
        <dbReference type="SAM" id="MobiDB-lite"/>
    </source>
</evidence>
<dbReference type="GO" id="GO:0005634">
    <property type="term" value="C:nucleus"/>
    <property type="evidence" value="ECO:0007669"/>
    <property type="project" value="TreeGrafter"/>
</dbReference>
<dbReference type="AlphaFoldDB" id="A0A5C3QEP6"/>
<organism evidence="3 4">
    <name type="scientific">Pterulicium gracile</name>
    <dbReference type="NCBI Taxonomy" id="1884261"/>
    <lineage>
        <taxon>Eukaryota</taxon>
        <taxon>Fungi</taxon>
        <taxon>Dikarya</taxon>
        <taxon>Basidiomycota</taxon>
        <taxon>Agaricomycotina</taxon>
        <taxon>Agaricomycetes</taxon>
        <taxon>Agaricomycetidae</taxon>
        <taxon>Agaricales</taxon>
        <taxon>Pleurotineae</taxon>
        <taxon>Pterulaceae</taxon>
        <taxon>Pterulicium</taxon>
    </lineage>
</organism>
<evidence type="ECO:0000313" key="4">
    <source>
        <dbReference type="Proteomes" id="UP000305067"/>
    </source>
</evidence>
<dbReference type="Proteomes" id="UP000305067">
    <property type="component" value="Unassembled WGS sequence"/>
</dbReference>
<evidence type="ECO:0000313" key="3">
    <source>
        <dbReference type="EMBL" id="TFL00545.1"/>
    </source>
</evidence>
<name>A0A5C3QEP6_9AGAR</name>
<dbReference type="GO" id="GO:0000387">
    <property type="term" value="P:spliceosomal snRNP assembly"/>
    <property type="evidence" value="ECO:0007669"/>
    <property type="project" value="InterPro"/>
</dbReference>
<dbReference type="GO" id="GO:0032797">
    <property type="term" value="C:SMN complex"/>
    <property type="evidence" value="ECO:0007669"/>
    <property type="project" value="TreeGrafter"/>
</dbReference>
<accession>A0A5C3QEP6</accession>
<feature type="region of interest" description="Disordered" evidence="2">
    <location>
        <begin position="1"/>
        <end position="20"/>
    </location>
</feature>
<keyword evidence="4" id="KW-1185">Reference proteome</keyword>
<dbReference type="PANTHER" id="PTHR12794">
    <property type="entry name" value="GEMIN2"/>
    <property type="match status" value="1"/>
</dbReference>
<feature type="region of interest" description="Disordered" evidence="2">
    <location>
        <begin position="60"/>
        <end position="84"/>
    </location>
</feature>
<evidence type="ECO:0008006" key="5">
    <source>
        <dbReference type="Google" id="ProtNLM"/>
    </source>
</evidence>
<feature type="region of interest" description="Disordered" evidence="2">
    <location>
        <begin position="142"/>
        <end position="161"/>
    </location>
</feature>
<dbReference type="PANTHER" id="PTHR12794:SF0">
    <property type="entry name" value="GEM-ASSOCIATED PROTEIN 2"/>
    <property type="match status" value="1"/>
</dbReference>
<dbReference type="EMBL" id="ML178828">
    <property type="protein sequence ID" value="TFL00545.1"/>
    <property type="molecule type" value="Genomic_DNA"/>
</dbReference>
<dbReference type="OrthoDB" id="428895at2759"/>
<sequence>MSTSHKRKRGGDYEDEPDDMAMARQLLPVANLPADFNEEPEDGPQYLFLVRRDARTLPMSTRVPNPYELPEPVEADSGSASSSSLLPDATWRRDFVDNFKNYRQNILQPTIHVTVPPTVHGRKIMPDKKQRGQWWAFLEGRPQSEWNPPKKASKQKDNFSQGMRGFSSERVVEDMHNDTHLPYDNSQETWRINDEGEVEKALIVDPTDSLPTPSGTPAPIDPQAMDYTSAAVSVTEAAPAPTTQSTALRPTLSLLSQIDHKYSLHLVMYFTHWINTYLEQKPGALCPTEVHGIWIFSLLARLEESISADDMNLVRHLARACMAYLKHSLSGRQPLMDARRGPLLTEKACWIVITIVADVLVQSDLWTDMESILKAAA</sequence>
<proteinExistence type="inferred from homology"/>
<dbReference type="Gene3D" id="1.20.58.1070">
    <property type="match status" value="1"/>
</dbReference>
<comment type="similarity">
    <text evidence="1">Belongs to the gemin-2 family.</text>
</comment>
<dbReference type="Pfam" id="PF04938">
    <property type="entry name" value="SIP1"/>
    <property type="match status" value="1"/>
</dbReference>
<protein>
    <recommendedName>
        <fullName evidence="5">Survival motor neuron interacting protein 1-domain-containing protein</fullName>
    </recommendedName>
</protein>
<dbReference type="InterPro" id="IPR035426">
    <property type="entry name" value="Gemin2/Brr1"/>
</dbReference>
<reference evidence="3 4" key="1">
    <citation type="journal article" date="2019" name="Nat. Ecol. Evol.">
        <title>Megaphylogeny resolves global patterns of mushroom evolution.</title>
        <authorList>
            <person name="Varga T."/>
            <person name="Krizsan K."/>
            <person name="Foldi C."/>
            <person name="Dima B."/>
            <person name="Sanchez-Garcia M."/>
            <person name="Sanchez-Ramirez S."/>
            <person name="Szollosi G.J."/>
            <person name="Szarkandi J.G."/>
            <person name="Papp V."/>
            <person name="Albert L."/>
            <person name="Andreopoulos W."/>
            <person name="Angelini C."/>
            <person name="Antonin V."/>
            <person name="Barry K.W."/>
            <person name="Bougher N.L."/>
            <person name="Buchanan P."/>
            <person name="Buyck B."/>
            <person name="Bense V."/>
            <person name="Catcheside P."/>
            <person name="Chovatia M."/>
            <person name="Cooper J."/>
            <person name="Damon W."/>
            <person name="Desjardin D."/>
            <person name="Finy P."/>
            <person name="Geml J."/>
            <person name="Haridas S."/>
            <person name="Hughes K."/>
            <person name="Justo A."/>
            <person name="Karasinski D."/>
            <person name="Kautmanova I."/>
            <person name="Kiss B."/>
            <person name="Kocsube S."/>
            <person name="Kotiranta H."/>
            <person name="LaButti K.M."/>
            <person name="Lechner B.E."/>
            <person name="Liimatainen K."/>
            <person name="Lipzen A."/>
            <person name="Lukacs Z."/>
            <person name="Mihaltcheva S."/>
            <person name="Morgado L.N."/>
            <person name="Niskanen T."/>
            <person name="Noordeloos M.E."/>
            <person name="Ohm R.A."/>
            <person name="Ortiz-Santana B."/>
            <person name="Ovrebo C."/>
            <person name="Racz N."/>
            <person name="Riley R."/>
            <person name="Savchenko A."/>
            <person name="Shiryaev A."/>
            <person name="Soop K."/>
            <person name="Spirin V."/>
            <person name="Szebenyi C."/>
            <person name="Tomsovsky M."/>
            <person name="Tulloss R.E."/>
            <person name="Uehling J."/>
            <person name="Grigoriev I.V."/>
            <person name="Vagvolgyi C."/>
            <person name="Papp T."/>
            <person name="Martin F.M."/>
            <person name="Miettinen O."/>
            <person name="Hibbett D.S."/>
            <person name="Nagy L.G."/>
        </authorList>
    </citation>
    <scope>NUCLEOTIDE SEQUENCE [LARGE SCALE GENOMIC DNA]</scope>
    <source>
        <strain evidence="3 4">CBS 309.79</strain>
    </source>
</reference>
<gene>
    <name evidence="3" type="ORF">BDV98DRAFT_104469</name>
</gene>
<evidence type="ECO:0000256" key="1">
    <source>
        <dbReference type="ARBA" id="ARBA00025758"/>
    </source>
</evidence>